<keyword evidence="2" id="KW-1185">Reference proteome</keyword>
<evidence type="ECO:0000313" key="1">
    <source>
        <dbReference type="EMBL" id="MDA0162375.1"/>
    </source>
</evidence>
<evidence type="ECO:0000313" key="2">
    <source>
        <dbReference type="Proteomes" id="UP001149140"/>
    </source>
</evidence>
<gene>
    <name evidence="1" type="ORF">OM076_19035</name>
</gene>
<organism evidence="1 2">
    <name type="scientific">Solirubrobacter ginsenosidimutans</name>
    <dbReference type="NCBI Taxonomy" id="490573"/>
    <lineage>
        <taxon>Bacteria</taxon>
        <taxon>Bacillati</taxon>
        <taxon>Actinomycetota</taxon>
        <taxon>Thermoleophilia</taxon>
        <taxon>Solirubrobacterales</taxon>
        <taxon>Solirubrobacteraceae</taxon>
        <taxon>Solirubrobacter</taxon>
    </lineage>
</organism>
<comment type="caution">
    <text evidence="1">The sequence shown here is derived from an EMBL/GenBank/DDBJ whole genome shotgun (WGS) entry which is preliminary data.</text>
</comment>
<dbReference type="Proteomes" id="UP001149140">
    <property type="component" value="Unassembled WGS sequence"/>
</dbReference>
<protein>
    <submittedName>
        <fullName evidence="1">Uncharacterized protein</fullName>
    </submittedName>
</protein>
<name>A0A9X3S0S4_9ACTN</name>
<proteinExistence type="predicted"/>
<dbReference type="AlphaFoldDB" id="A0A9X3S0S4"/>
<sequence length="156" mass="16454">MTARLSSIGDELERAARGDLRSRRVRRRRIIGGAAALAVLLPGGALAANLLSTEDVARSMPAGTRFLVGTTPTCEVVRDGVEYTCTIKGDFKSEIDGSLKGTVEPTVDASKHVNGGCRSESADGRTWTCYVGEEAVRQKIVGPDFLGEYAPSPGVG</sequence>
<accession>A0A9X3S0S4</accession>
<dbReference type="EMBL" id="JAPDOD010000018">
    <property type="protein sequence ID" value="MDA0162375.1"/>
    <property type="molecule type" value="Genomic_DNA"/>
</dbReference>
<reference evidence="1" key="1">
    <citation type="submission" date="2022-10" db="EMBL/GenBank/DDBJ databases">
        <title>The WGS of Solirubrobacter ginsenosidimutans DSM 21036.</title>
        <authorList>
            <person name="Jiang Z."/>
        </authorList>
    </citation>
    <scope>NUCLEOTIDE SEQUENCE</scope>
    <source>
        <strain evidence="1">DSM 21036</strain>
    </source>
</reference>
<dbReference type="RefSeq" id="WP_270041617.1">
    <property type="nucleotide sequence ID" value="NZ_JAPDOD010000018.1"/>
</dbReference>